<keyword evidence="3" id="KW-0333">Golgi apparatus</keyword>
<comment type="subcellular location">
    <subcellularLocation>
        <location evidence="1">Golgi apparatus membrane</location>
    </subcellularLocation>
</comment>
<dbReference type="InterPro" id="IPR007583">
    <property type="entry name" value="GRASP55_65"/>
</dbReference>
<feature type="domain" description="PDZ GRASP-type" evidence="6">
    <location>
        <begin position="117"/>
        <end position="206"/>
    </location>
</feature>
<dbReference type="GO" id="GO:0000139">
    <property type="term" value="C:Golgi membrane"/>
    <property type="evidence" value="ECO:0007669"/>
    <property type="project" value="UniProtKB-SubCell"/>
</dbReference>
<dbReference type="InterPro" id="IPR024958">
    <property type="entry name" value="GRASP_PDZ"/>
</dbReference>
<evidence type="ECO:0000313" key="7">
    <source>
        <dbReference type="EMBL" id="MDI1489963.1"/>
    </source>
</evidence>
<evidence type="ECO:0000256" key="3">
    <source>
        <dbReference type="ARBA" id="ARBA00023034"/>
    </source>
</evidence>
<evidence type="ECO:0000259" key="6">
    <source>
        <dbReference type="PROSITE" id="PS51865"/>
    </source>
</evidence>
<reference evidence="7" key="1">
    <citation type="journal article" date="2023" name="Genome Biol. Evol.">
        <title>First Whole Genome Sequence and Flow Cytometry Genome Size Data for the Lichen-Forming Fungus Ramalina farinacea (Ascomycota).</title>
        <authorList>
            <person name="Llewellyn T."/>
            <person name="Mian S."/>
            <person name="Hill R."/>
            <person name="Leitch I.J."/>
            <person name="Gaya E."/>
        </authorList>
    </citation>
    <scope>NUCLEOTIDE SEQUENCE</scope>
    <source>
        <strain evidence="7">LIQ254RAFAR</strain>
    </source>
</reference>
<dbReference type="Pfam" id="PF04495">
    <property type="entry name" value="GRASP55_65"/>
    <property type="match status" value="1"/>
</dbReference>
<proteinExistence type="predicted"/>
<dbReference type="InterPro" id="IPR036034">
    <property type="entry name" value="PDZ_sf"/>
</dbReference>
<dbReference type="GO" id="GO:0007030">
    <property type="term" value="P:Golgi organization"/>
    <property type="evidence" value="ECO:0007669"/>
    <property type="project" value="TreeGrafter"/>
</dbReference>
<comment type="caution">
    <text evidence="7">The sequence shown here is derived from an EMBL/GenBank/DDBJ whole genome shotgun (WGS) entry which is preliminary data.</text>
</comment>
<keyword evidence="2" id="KW-0677">Repeat</keyword>
<gene>
    <name evidence="7" type="ORF">OHK93_001162</name>
</gene>
<evidence type="ECO:0000256" key="2">
    <source>
        <dbReference type="ARBA" id="ARBA00022737"/>
    </source>
</evidence>
<keyword evidence="4" id="KW-0472">Membrane</keyword>
<name>A0AA43TVX9_9LECA</name>
<accession>A0AA43TVX9</accession>
<feature type="compositionally biased region" description="Basic and acidic residues" evidence="5">
    <location>
        <begin position="338"/>
        <end position="357"/>
    </location>
</feature>
<organism evidence="7 8">
    <name type="scientific">Ramalina farinacea</name>
    <dbReference type="NCBI Taxonomy" id="258253"/>
    <lineage>
        <taxon>Eukaryota</taxon>
        <taxon>Fungi</taxon>
        <taxon>Dikarya</taxon>
        <taxon>Ascomycota</taxon>
        <taxon>Pezizomycotina</taxon>
        <taxon>Lecanoromycetes</taxon>
        <taxon>OSLEUM clade</taxon>
        <taxon>Lecanoromycetidae</taxon>
        <taxon>Lecanorales</taxon>
        <taxon>Lecanorineae</taxon>
        <taxon>Ramalinaceae</taxon>
        <taxon>Ramalina</taxon>
    </lineage>
</organism>
<evidence type="ECO:0000313" key="8">
    <source>
        <dbReference type="Proteomes" id="UP001161017"/>
    </source>
</evidence>
<dbReference type="Proteomes" id="UP001161017">
    <property type="component" value="Unassembled WGS sequence"/>
</dbReference>
<sequence>MFGALNRFISRLDSEGQSPGSSNGYTAYGFQVLRNKNAEIPIEPWYDFVIGINGRPLDNSDPNLFATEVRNCAGSTVALTTYSAKGQRSLIVDIPVPTPSPTLGLTLQWSPLSTVDQVWHILEVAPNSPADTAGLLPFSDFIVGSPEGNVHGEAGIGELFEDYISRQLRLFVYNQEYGITRLVTITPSRSWGGSGAVGCVLGFGALHRLPAPLTEGPVAAPGEALFEGVRLRGDRSRSASMPKEAAGYSPSMPEHSGELLVPATLASPPTLQPPSNPPAGGSSRGGRRAEKTTSPGKAFEEYFAEGEQKSKEEDFTRSSKGTGPPPPPPGSKGVSENQRPKDASAVEKETLKAEDAS</sequence>
<keyword evidence="8" id="KW-1185">Reference proteome</keyword>
<dbReference type="Gene3D" id="2.30.42.10">
    <property type="match status" value="2"/>
</dbReference>
<evidence type="ECO:0000256" key="5">
    <source>
        <dbReference type="SAM" id="MobiDB-lite"/>
    </source>
</evidence>
<dbReference type="PANTHER" id="PTHR12893">
    <property type="entry name" value="GOLGI REASSEMBLY STACKING PROTEIN GRASP"/>
    <property type="match status" value="1"/>
</dbReference>
<dbReference type="PANTHER" id="PTHR12893:SF0">
    <property type="entry name" value="GRASP65"/>
    <property type="match status" value="1"/>
</dbReference>
<dbReference type="SUPFAM" id="SSF50156">
    <property type="entry name" value="PDZ domain-like"/>
    <property type="match status" value="1"/>
</dbReference>
<dbReference type="AlphaFoldDB" id="A0AA43TVX9"/>
<feature type="compositionally biased region" description="Basic and acidic residues" evidence="5">
    <location>
        <begin position="306"/>
        <end position="317"/>
    </location>
</feature>
<feature type="region of interest" description="Disordered" evidence="5">
    <location>
        <begin position="231"/>
        <end position="357"/>
    </location>
</feature>
<evidence type="ECO:0000256" key="4">
    <source>
        <dbReference type="ARBA" id="ARBA00023136"/>
    </source>
</evidence>
<protein>
    <recommendedName>
        <fullName evidence="6">PDZ GRASP-type domain-containing protein</fullName>
    </recommendedName>
</protein>
<dbReference type="EMBL" id="JAPUFD010000010">
    <property type="protein sequence ID" value="MDI1489963.1"/>
    <property type="molecule type" value="Genomic_DNA"/>
</dbReference>
<evidence type="ECO:0000256" key="1">
    <source>
        <dbReference type="ARBA" id="ARBA00004394"/>
    </source>
</evidence>
<dbReference type="PROSITE" id="PS51865">
    <property type="entry name" value="PDZ_GRASP"/>
    <property type="match status" value="1"/>
</dbReference>